<reference evidence="4 5" key="1">
    <citation type="submission" date="2015-10" db="EMBL/GenBank/DDBJ databases">
        <title>Draft genomes sequences of Candida glabrata isolates 1A, 1B, 2A, 2B, 3A and 3B.</title>
        <authorList>
            <person name="Haavelsrud O.E."/>
            <person name="Gaustad P."/>
        </authorList>
    </citation>
    <scope>NUCLEOTIDE SEQUENCE [LARGE SCALE GENOMIC DNA]</scope>
    <source>
        <strain evidence="4">910700640</strain>
    </source>
</reference>
<dbReference type="EMBL" id="LLZZ01000033">
    <property type="protein sequence ID" value="KTB11605.1"/>
    <property type="molecule type" value="Genomic_DNA"/>
</dbReference>
<dbReference type="AlphaFoldDB" id="A0A0W0DIH2"/>
<evidence type="ECO:0000256" key="1">
    <source>
        <dbReference type="SAM" id="Phobius"/>
    </source>
</evidence>
<dbReference type="EMBL" id="LLZZ01000163">
    <property type="protein sequence ID" value="KTA97219.1"/>
    <property type="molecule type" value="Genomic_DNA"/>
</dbReference>
<feature type="transmembrane region" description="Helical" evidence="1">
    <location>
        <begin position="162"/>
        <end position="181"/>
    </location>
</feature>
<dbReference type="PANTHER" id="PTHR38409:SF1">
    <property type="entry name" value="MITOCHONDRIAL ADAPTER PROTEIN MCP1"/>
    <property type="match status" value="1"/>
</dbReference>
<comment type="caution">
    <text evidence="4">The sequence shown here is derived from an EMBL/GenBank/DDBJ whole genome shotgun (WGS) entry which is preliminary data.</text>
</comment>
<dbReference type="VEuPathDB" id="FungiDB:GWK60_J03817"/>
<dbReference type="GO" id="GO:0007005">
    <property type="term" value="P:mitochondrion organization"/>
    <property type="evidence" value="ECO:0007669"/>
    <property type="project" value="EnsemblFungi"/>
</dbReference>
<dbReference type="GO" id="GO:0005741">
    <property type="term" value="C:mitochondrial outer membrane"/>
    <property type="evidence" value="ECO:0007669"/>
    <property type="project" value="EnsemblFungi"/>
</dbReference>
<gene>
    <name evidence="4" type="ORF">AO440_004879</name>
    <name evidence="3" type="ORF">AO440_005345</name>
</gene>
<keyword evidence="1" id="KW-0472">Membrane</keyword>
<dbReference type="GO" id="GO:0030674">
    <property type="term" value="F:protein-macromolecule adaptor activity"/>
    <property type="evidence" value="ECO:0007669"/>
    <property type="project" value="EnsemblFungi"/>
</dbReference>
<dbReference type="VEuPathDB" id="FungiDB:B1J91_J04004g"/>
<feature type="transmembrane region" description="Helical" evidence="1">
    <location>
        <begin position="49"/>
        <end position="69"/>
    </location>
</feature>
<evidence type="ECO:0000313" key="5">
    <source>
        <dbReference type="Proteomes" id="UP000054886"/>
    </source>
</evidence>
<keyword evidence="1" id="KW-1133">Transmembrane helix</keyword>
<keyword evidence="1" id="KW-0812">Transmembrane</keyword>
<dbReference type="GO" id="GO:0070585">
    <property type="term" value="P:protein localization to mitochondrion"/>
    <property type="evidence" value="ECO:0007669"/>
    <property type="project" value="EnsemblFungi"/>
</dbReference>
<dbReference type="PANTHER" id="PTHR38409">
    <property type="entry name" value="MDM10-COMPLEMENTING PROTEIN 1"/>
    <property type="match status" value="1"/>
</dbReference>
<proteinExistence type="predicted"/>
<feature type="domain" description="Mitochondrial adapter protein MCP1 transmembrane" evidence="2">
    <location>
        <begin position="169"/>
        <end position="256"/>
    </location>
</feature>
<name>A0A0W0DIH2_CANGB</name>
<dbReference type="Proteomes" id="UP000054886">
    <property type="component" value="Unassembled WGS sequence"/>
</dbReference>
<feature type="transmembrane region" description="Helical" evidence="1">
    <location>
        <begin position="248"/>
        <end position="264"/>
    </location>
</feature>
<evidence type="ECO:0000259" key="2">
    <source>
        <dbReference type="Pfam" id="PF07950"/>
    </source>
</evidence>
<feature type="transmembrane region" description="Helical" evidence="1">
    <location>
        <begin position="205"/>
        <end position="227"/>
    </location>
</feature>
<organism evidence="4 5">
    <name type="scientific">Candida glabrata</name>
    <name type="common">Yeast</name>
    <name type="synonym">Torulopsis glabrata</name>
    <dbReference type="NCBI Taxonomy" id="5478"/>
    <lineage>
        <taxon>Eukaryota</taxon>
        <taxon>Fungi</taxon>
        <taxon>Dikarya</taxon>
        <taxon>Ascomycota</taxon>
        <taxon>Saccharomycotina</taxon>
        <taxon>Saccharomycetes</taxon>
        <taxon>Saccharomycetales</taxon>
        <taxon>Saccharomycetaceae</taxon>
        <taxon>Nakaseomyces</taxon>
    </lineage>
</organism>
<dbReference type="VEuPathDB" id="FungiDB:CAGL0J04004g"/>
<dbReference type="GO" id="GO:0055088">
    <property type="term" value="P:lipid homeostasis"/>
    <property type="evidence" value="ECO:0007669"/>
    <property type="project" value="EnsemblFungi"/>
</dbReference>
<sequence>MSKNLKEVSPTPLKPDERPISYNPRKILGIEVSTTTVVHALFKLQRLSIVPMALYFPVHAVNTMITPLVNPETAPDSFLTAVHKWVPQAASKILIASLLTHIASGVLLRGWKLYKSHVLKEKYHLHHQHKHTTSQDDIGLTGGISGYLFGVYKQFTLSPLSMSGYVLTPLVLYHLLIMKWVPESLGEPATGFDFVKQLLRASEWWIRWFAGIIPLSALISAASYHIVAGACRLLDVIDMKKRKNASRIISGLSIAGFLSILRLSNANSFSSDWSQFKDIFTKLNFLRT</sequence>
<dbReference type="VEuPathDB" id="FungiDB:GVI51_J03839"/>
<dbReference type="InterPro" id="IPR039960">
    <property type="entry name" value="MCP1"/>
</dbReference>
<feature type="transmembrane region" description="Helical" evidence="1">
    <location>
        <begin position="89"/>
        <end position="108"/>
    </location>
</feature>
<accession>A0A0W0DIH2</accession>
<dbReference type="InterPro" id="IPR012472">
    <property type="entry name" value="MCP1_TM"/>
</dbReference>
<dbReference type="Pfam" id="PF07950">
    <property type="entry name" value="MCP1_TM"/>
    <property type="match status" value="2"/>
</dbReference>
<protein>
    <submittedName>
        <fullName evidence="4">MDM10-complementing protein 1</fullName>
    </submittedName>
</protein>
<evidence type="ECO:0000313" key="4">
    <source>
        <dbReference type="EMBL" id="KTB11605.1"/>
    </source>
</evidence>
<evidence type="ECO:0000313" key="3">
    <source>
        <dbReference type="EMBL" id="KTA97219.1"/>
    </source>
</evidence>
<feature type="domain" description="Mitochondrial adapter protein MCP1 transmembrane" evidence="2">
    <location>
        <begin position="55"/>
        <end position="155"/>
    </location>
</feature>